<sequence length="715" mass="80800">MKFSNTNPPQETQRDEYPKLDEVVTVSNCFYYLSLLERFVQTTRNMPEDILKKYLVRAEYRYFKWAYCSKKSYSSVHNVVPPLDVAFFWQAHMLSPLRFYEDQQRNPQYTVVKNLKVPLKEIHEAARKIPNNILVVWKDAMGDEPYHLLQKHIHGPNSYMSYAEISCIVCFIKMEIDWENYTEWRTDQTVALQCHRCSAMFTIKHVGKANLIADYTRNNAVAGLMQGEDGGARMNYLDIGSLGLGKHIKALPFNEGIKPLEKLITVNQLSKMNNAEDNIPRKKRILDSIESTYLCNPYRGSSLDLIQAVARQYKFAFKVTQVMNWDLPQGIIKGIRQYINFLHLIKTNPGLTAVPTFEIDLAWHTHMLFPNAYRKFTVKFLRRFLNHDDTIPEAQLQKYVENTDHAWKSHAKKKQDKNSAVQNAPTPSTPKTEKSLKMKLKSIFKKKNFLPVHPDGRALIDEEKEFKGYYNAGTYQASPPYDPTGNSEHIEEELDTYDVENTSFHDKRDIKEFISFKNSDAIMDEKFKSVKTSLLGFIGLTYICLILEPVRVEVTTDYLNTWVSEKEREAFGSNRKKDQYSQVFVSRGAIPSIGKKNLLRLPFDQRREHVKHEAMSYTERAKRRDNTTASDSFDWYKVSVIWAGTYAGTAYVANAMSSGSGGVGSSCGGSGVSSCGGFSAFSNCGSSSCGGGSSSCGGGSSSCGGGGSSGCGGGC</sequence>
<gene>
    <name evidence="2" type="ORF">INT46_000191</name>
</gene>
<comment type="caution">
    <text evidence="2">The sequence shown here is derived from an EMBL/GenBank/DDBJ whole genome shotgun (WGS) entry which is preliminary data.</text>
</comment>
<dbReference type="OrthoDB" id="2684236at2759"/>
<dbReference type="AlphaFoldDB" id="A0A8H7QCW5"/>
<dbReference type="Pfam" id="PF07173">
    <property type="entry name" value="GRDP-like"/>
    <property type="match status" value="2"/>
</dbReference>
<name>A0A8H7QCW5_9FUNG</name>
<reference evidence="2" key="1">
    <citation type="submission" date="2020-12" db="EMBL/GenBank/DDBJ databases">
        <title>Metabolic potential, ecology and presence of endohyphal bacteria is reflected in genomic diversity of Mucoromycotina.</title>
        <authorList>
            <person name="Muszewska A."/>
            <person name="Okrasinska A."/>
            <person name="Steczkiewicz K."/>
            <person name="Drgas O."/>
            <person name="Orlowska M."/>
            <person name="Perlinska-Lenart U."/>
            <person name="Aleksandrzak-Piekarczyk T."/>
            <person name="Szatraj K."/>
            <person name="Zielenkiewicz U."/>
            <person name="Pilsyk S."/>
            <person name="Malc E."/>
            <person name="Mieczkowski P."/>
            <person name="Kruszewska J.S."/>
            <person name="Biernat P."/>
            <person name="Pawlowska J."/>
        </authorList>
    </citation>
    <scope>NUCLEOTIDE SEQUENCE</scope>
    <source>
        <strain evidence="2">CBS 226.32</strain>
    </source>
</reference>
<feature type="region of interest" description="Disordered" evidence="1">
    <location>
        <begin position="407"/>
        <end position="435"/>
    </location>
</feature>
<dbReference type="EMBL" id="JAEPRC010001188">
    <property type="protein sequence ID" value="KAG2189790.1"/>
    <property type="molecule type" value="Genomic_DNA"/>
</dbReference>
<evidence type="ECO:0000313" key="2">
    <source>
        <dbReference type="EMBL" id="KAG2189790.1"/>
    </source>
</evidence>
<feature type="compositionally biased region" description="Polar residues" evidence="1">
    <location>
        <begin position="418"/>
        <end position="430"/>
    </location>
</feature>
<dbReference type="Proteomes" id="UP000650833">
    <property type="component" value="Unassembled WGS sequence"/>
</dbReference>
<dbReference type="PANTHER" id="PTHR34365:SF7">
    <property type="entry name" value="GLYCINE-RICH DOMAIN-CONTAINING PROTEIN 1"/>
    <property type="match status" value="1"/>
</dbReference>
<dbReference type="PANTHER" id="PTHR34365">
    <property type="entry name" value="ENOLASE (DUF1399)"/>
    <property type="match status" value="1"/>
</dbReference>
<keyword evidence="3" id="KW-1185">Reference proteome</keyword>
<proteinExistence type="predicted"/>
<accession>A0A8H7QCW5</accession>
<protein>
    <submittedName>
        <fullName evidence="2">Uncharacterized protein</fullName>
    </submittedName>
</protein>
<dbReference type="InterPro" id="IPR009836">
    <property type="entry name" value="GRDP-like"/>
</dbReference>
<organism evidence="2 3">
    <name type="scientific">Mucor plumbeus</name>
    <dbReference type="NCBI Taxonomy" id="97098"/>
    <lineage>
        <taxon>Eukaryota</taxon>
        <taxon>Fungi</taxon>
        <taxon>Fungi incertae sedis</taxon>
        <taxon>Mucoromycota</taxon>
        <taxon>Mucoromycotina</taxon>
        <taxon>Mucoromycetes</taxon>
        <taxon>Mucorales</taxon>
        <taxon>Mucorineae</taxon>
        <taxon>Mucoraceae</taxon>
        <taxon>Mucor</taxon>
    </lineage>
</organism>
<evidence type="ECO:0000313" key="3">
    <source>
        <dbReference type="Proteomes" id="UP000650833"/>
    </source>
</evidence>
<evidence type="ECO:0000256" key="1">
    <source>
        <dbReference type="SAM" id="MobiDB-lite"/>
    </source>
</evidence>